<protein>
    <submittedName>
        <fullName evidence="1">Uncharacterized protein</fullName>
    </submittedName>
</protein>
<comment type="caution">
    <text evidence="1">The sequence shown here is derived from an EMBL/GenBank/DDBJ whole genome shotgun (WGS) entry which is preliminary data.</text>
</comment>
<accession>A0ABQ9I2P5</accession>
<name>A0ABQ9I2P5_9NEOP</name>
<reference evidence="1 2" key="1">
    <citation type="submission" date="2023-02" db="EMBL/GenBank/DDBJ databases">
        <title>LHISI_Scaffold_Assembly.</title>
        <authorList>
            <person name="Stuart O.P."/>
            <person name="Cleave R."/>
            <person name="Magrath M.J.L."/>
            <person name="Mikheyev A.S."/>
        </authorList>
    </citation>
    <scope>NUCLEOTIDE SEQUENCE [LARGE SCALE GENOMIC DNA]</scope>
    <source>
        <strain evidence="1">Daus_M_001</strain>
        <tissue evidence="1">Leg muscle</tissue>
    </source>
</reference>
<evidence type="ECO:0000313" key="2">
    <source>
        <dbReference type="Proteomes" id="UP001159363"/>
    </source>
</evidence>
<dbReference type="EMBL" id="JARBHB010000003">
    <property type="protein sequence ID" value="KAJ8890752.1"/>
    <property type="molecule type" value="Genomic_DNA"/>
</dbReference>
<evidence type="ECO:0000313" key="1">
    <source>
        <dbReference type="EMBL" id="KAJ8890752.1"/>
    </source>
</evidence>
<keyword evidence="2" id="KW-1185">Reference proteome</keyword>
<dbReference type="Proteomes" id="UP001159363">
    <property type="component" value="Chromosome 3"/>
</dbReference>
<sequence>MSSDEGSGDEGDSSLLELNNECSHTAKMNCEYEVLPLTSTTMEPQPASSLTKVLHEWLSPTPKDVKSTRIRSPFTTDDIVPSVAFRPNRRLKLSVWKHRIGSKVHLSRWEDSRTAETELLACSPPTKANRVQSPYGSVPEFRMWESCRMIPLVGGFSQGSPVSPALSFPHPPIISPSSALKTSLLKAA</sequence>
<organism evidence="1 2">
    <name type="scientific">Dryococelus australis</name>
    <dbReference type="NCBI Taxonomy" id="614101"/>
    <lineage>
        <taxon>Eukaryota</taxon>
        <taxon>Metazoa</taxon>
        <taxon>Ecdysozoa</taxon>
        <taxon>Arthropoda</taxon>
        <taxon>Hexapoda</taxon>
        <taxon>Insecta</taxon>
        <taxon>Pterygota</taxon>
        <taxon>Neoptera</taxon>
        <taxon>Polyneoptera</taxon>
        <taxon>Phasmatodea</taxon>
        <taxon>Verophasmatodea</taxon>
        <taxon>Anareolatae</taxon>
        <taxon>Phasmatidae</taxon>
        <taxon>Eurycanthinae</taxon>
        <taxon>Dryococelus</taxon>
    </lineage>
</organism>
<proteinExistence type="predicted"/>
<gene>
    <name evidence="1" type="ORF">PR048_010261</name>
</gene>